<feature type="signal peptide" evidence="4">
    <location>
        <begin position="1"/>
        <end position="22"/>
    </location>
</feature>
<geneLocation type="plasmid" evidence="6 7">
    <name>pC</name>
</geneLocation>
<sequence length="416" mass="45254">MKMMLAGAVTMALLGSVCAAQAADNCTVKVARIVPVTGPLVDMGRETPWLDQNKIDPINAAGGIQVGAQKCLIDYKIYDSKGTAAGSGEAATRAILDDKVDVVLAQGTPDTTNGPADLCERYKVPCITSNTPIEAWLYGPDGKAKTYTYTHHFFFSVPDLVKNHVGMIKAMPGGFNGTIGYLYPNDPDGVVFASLFDPTFKQEGWKAVDPGRFQQGLPDFSAIINQFKRNRVEVVTGVLAPPDMQNYLQQAAQLGFKPKMYIIDKGTGYPEPMRALGDFGIDILSVNFWSPAFAGKSKFGDYDGQGLVDRYQSANPGKLYSPPLAWSDASWDVLLDALQRAGTTERPALLKAIHDTDLDTVVGHVKFNAQNFSVAPLGGAQWRRDEKTGELVKENVFNAVYPDAVRITSPMRLFQQ</sequence>
<name>A0A9Q9DE91_ENSAD</name>
<accession>A0A9Q9DE91</accession>
<dbReference type="InterPro" id="IPR051010">
    <property type="entry name" value="BCAA_transport"/>
</dbReference>
<dbReference type="SUPFAM" id="SSF53822">
    <property type="entry name" value="Periplasmic binding protein-like I"/>
    <property type="match status" value="1"/>
</dbReference>
<evidence type="ECO:0000313" key="7">
    <source>
        <dbReference type="Proteomes" id="UP001055460"/>
    </source>
</evidence>
<dbReference type="PANTHER" id="PTHR30483:SF6">
    <property type="entry name" value="PERIPLASMIC BINDING PROTEIN OF ABC TRANSPORTER FOR NATURAL AMINO ACIDS"/>
    <property type="match status" value="1"/>
</dbReference>
<evidence type="ECO:0000256" key="1">
    <source>
        <dbReference type="ARBA" id="ARBA00010062"/>
    </source>
</evidence>
<dbReference type="PANTHER" id="PTHR30483">
    <property type="entry name" value="LEUCINE-SPECIFIC-BINDING PROTEIN"/>
    <property type="match status" value="1"/>
</dbReference>
<dbReference type="GO" id="GO:0006865">
    <property type="term" value="P:amino acid transport"/>
    <property type="evidence" value="ECO:0007669"/>
    <property type="project" value="UniProtKB-KW"/>
</dbReference>
<dbReference type="AlphaFoldDB" id="A0A9Q9DE91"/>
<keyword evidence="2 4" id="KW-0732">Signal</keyword>
<keyword evidence="3" id="KW-0029">Amino-acid transport</keyword>
<dbReference type="Pfam" id="PF13458">
    <property type="entry name" value="Peripla_BP_6"/>
    <property type="match status" value="1"/>
</dbReference>
<evidence type="ECO:0000256" key="4">
    <source>
        <dbReference type="SAM" id="SignalP"/>
    </source>
</evidence>
<feature type="chain" id="PRO_5040352187" evidence="4">
    <location>
        <begin position="23"/>
        <end position="416"/>
    </location>
</feature>
<gene>
    <name evidence="6" type="ORF">NE863_35090</name>
</gene>
<comment type="similarity">
    <text evidence="1">Belongs to the leucine-binding protein family.</text>
</comment>
<dbReference type="RefSeq" id="WP_252161561.1">
    <property type="nucleotide sequence ID" value="NZ_CP098810.1"/>
</dbReference>
<evidence type="ECO:0000313" key="6">
    <source>
        <dbReference type="EMBL" id="USJ28493.1"/>
    </source>
</evidence>
<keyword evidence="3" id="KW-0813">Transport</keyword>
<organism evidence="6 7">
    <name type="scientific">Ensifer adhaerens</name>
    <name type="common">Sinorhizobium morelense</name>
    <dbReference type="NCBI Taxonomy" id="106592"/>
    <lineage>
        <taxon>Bacteria</taxon>
        <taxon>Pseudomonadati</taxon>
        <taxon>Pseudomonadota</taxon>
        <taxon>Alphaproteobacteria</taxon>
        <taxon>Hyphomicrobiales</taxon>
        <taxon>Rhizobiaceae</taxon>
        <taxon>Sinorhizobium/Ensifer group</taxon>
        <taxon>Ensifer</taxon>
    </lineage>
</organism>
<keyword evidence="6" id="KW-0614">Plasmid</keyword>
<evidence type="ECO:0000256" key="3">
    <source>
        <dbReference type="ARBA" id="ARBA00022970"/>
    </source>
</evidence>
<protein>
    <submittedName>
        <fullName evidence="6">ABC transporter substrate-binding protein</fullName>
    </submittedName>
</protein>
<dbReference type="EMBL" id="CP098810">
    <property type="protein sequence ID" value="USJ28493.1"/>
    <property type="molecule type" value="Genomic_DNA"/>
</dbReference>
<reference evidence="6" key="1">
    <citation type="submission" date="2022-06" db="EMBL/GenBank/DDBJ databases">
        <title>Physiological and biochemical characterization and genomic elucidation of a strain of the genus Ensifer adhaerens M8 that combines arsenic oxidation and chromium reduction.</title>
        <authorList>
            <person name="Li X."/>
            <person name="Yu c."/>
        </authorList>
    </citation>
    <scope>NUCLEOTIDE SEQUENCE</scope>
    <source>
        <strain evidence="6">M8</strain>
        <plasmid evidence="6">pC</plasmid>
    </source>
</reference>
<proteinExistence type="inferred from homology"/>
<evidence type="ECO:0000256" key="2">
    <source>
        <dbReference type="ARBA" id="ARBA00022729"/>
    </source>
</evidence>
<dbReference type="Gene3D" id="3.40.50.2300">
    <property type="match status" value="2"/>
</dbReference>
<dbReference type="Proteomes" id="UP001055460">
    <property type="component" value="Plasmid pC"/>
</dbReference>
<dbReference type="InterPro" id="IPR028081">
    <property type="entry name" value="Leu-bd"/>
</dbReference>
<evidence type="ECO:0000259" key="5">
    <source>
        <dbReference type="Pfam" id="PF13458"/>
    </source>
</evidence>
<feature type="domain" description="Leucine-binding protein" evidence="5">
    <location>
        <begin position="27"/>
        <end position="371"/>
    </location>
</feature>
<dbReference type="CDD" id="cd06337">
    <property type="entry name" value="PBP1_ABC_ligand_binding-like"/>
    <property type="match status" value="1"/>
</dbReference>
<dbReference type="InterPro" id="IPR028082">
    <property type="entry name" value="Peripla_BP_I"/>
</dbReference>